<proteinExistence type="predicted"/>
<feature type="transmembrane region" description="Helical" evidence="1">
    <location>
        <begin position="15"/>
        <end position="35"/>
    </location>
</feature>
<keyword evidence="1" id="KW-0812">Transmembrane</keyword>
<feature type="transmembrane region" description="Helical" evidence="1">
    <location>
        <begin position="216"/>
        <end position="238"/>
    </location>
</feature>
<dbReference type="AlphaFoldDB" id="A0A437C7U6"/>
<dbReference type="EMBL" id="CM012456">
    <property type="protein sequence ID" value="RVE58740.1"/>
    <property type="molecule type" value="Genomic_DNA"/>
</dbReference>
<reference evidence="2 3" key="1">
    <citation type="submission" date="2018-11" db="EMBL/GenBank/DDBJ databases">
        <authorList>
            <person name="Lopez-Roques C."/>
            <person name="Donnadieu C."/>
            <person name="Bouchez O."/>
            <person name="Klopp C."/>
            <person name="Cabau C."/>
            <person name="Zahm M."/>
        </authorList>
    </citation>
    <scope>NUCLEOTIDE SEQUENCE [LARGE SCALE GENOMIC DNA]</scope>
    <source>
        <strain evidence="2">RS831</strain>
        <tissue evidence="2">Whole body</tissue>
    </source>
</reference>
<sequence length="328" mass="37457">MTVFGGVNSNHLKKHAASVILAFISQMIYDVFFILSKEGNVPNALFQTSTRNVSDTFYLEVTMDWWSENCWIVIDLWSKAWLVHAAVSLYRRNALGPESCNPEIHPPMFHVIWTATNALRMYIMYLWDKHHIVGAVVLQWFLPVYSFYMLHMSYTRLNKHKAWLAINNPDVISWTRYLTQNGLAAFAWWSLFHASVGLGVALKYNSGVPDPVASTIVLSILSFCIVIWFILQIFLLPVFMGHTFSIYGILILGLGAMFTNSYRVRDFSINTAVCGVLMVLITVMSFIHLITSCLKTERKPAAESSMKFNFDLQTVCQPEVNLKHKLPN</sequence>
<organism evidence="2 3">
    <name type="scientific">Oryzias javanicus</name>
    <name type="common">Javanese ricefish</name>
    <name type="synonym">Aplocheilus javanicus</name>
    <dbReference type="NCBI Taxonomy" id="123683"/>
    <lineage>
        <taxon>Eukaryota</taxon>
        <taxon>Metazoa</taxon>
        <taxon>Chordata</taxon>
        <taxon>Craniata</taxon>
        <taxon>Vertebrata</taxon>
        <taxon>Euteleostomi</taxon>
        <taxon>Actinopterygii</taxon>
        <taxon>Neopterygii</taxon>
        <taxon>Teleostei</taxon>
        <taxon>Neoteleostei</taxon>
        <taxon>Acanthomorphata</taxon>
        <taxon>Ovalentaria</taxon>
        <taxon>Atherinomorphae</taxon>
        <taxon>Beloniformes</taxon>
        <taxon>Adrianichthyidae</taxon>
        <taxon>Oryziinae</taxon>
        <taxon>Oryzias</taxon>
    </lineage>
</organism>
<dbReference type="OrthoDB" id="5586934at2759"/>
<reference evidence="2 3" key="2">
    <citation type="submission" date="2019-01" db="EMBL/GenBank/DDBJ databases">
        <title>A chromosome length genome reference of the Java medaka (oryzias javanicus).</title>
        <authorList>
            <person name="Herpin A."/>
            <person name="Takehana Y."/>
            <person name="Naruse K."/>
            <person name="Ansai S."/>
            <person name="Kawaguchi M."/>
        </authorList>
    </citation>
    <scope>NUCLEOTIDE SEQUENCE [LARGE SCALE GENOMIC DNA]</scope>
    <source>
        <strain evidence="2">RS831</strain>
        <tissue evidence="2">Whole body</tissue>
    </source>
</reference>
<accession>A0A437C7U6</accession>
<protein>
    <submittedName>
        <fullName evidence="2">Uncharacterized protein</fullName>
    </submittedName>
</protein>
<keyword evidence="1" id="KW-1133">Transmembrane helix</keyword>
<evidence type="ECO:0000256" key="1">
    <source>
        <dbReference type="SAM" id="Phobius"/>
    </source>
</evidence>
<dbReference type="Proteomes" id="UP000283210">
    <property type="component" value="Chromosome 20"/>
</dbReference>
<keyword evidence="3" id="KW-1185">Reference proteome</keyword>
<feature type="transmembrane region" description="Helical" evidence="1">
    <location>
        <begin position="186"/>
        <end position="204"/>
    </location>
</feature>
<feature type="transmembrane region" description="Helical" evidence="1">
    <location>
        <begin position="244"/>
        <end position="262"/>
    </location>
</feature>
<evidence type="ECO:0000313" key="3">
    <source>
        <dbReference type="Proteomes" id="UP000283210"/>
    </source>
</evidence>
<name>A0A437C7U6_ORYJA</name>
<evidence type="ECO:0000313" key="2">
    <source>
        <dbReference type="EMBL" id="RVE58740.1"/>
    </source>
</evidence>
<feature type="transmembrane region" description="Helical" evidence="1">
    <location>
        <begin position="130"/>
        <end position="150"/>
    </location>
</feature>
<keyword evidence="1" id="KW-0472">Membrane</keyword>
<feature type="transmembrane region" description="Helical" evidence="1">
    <location>
        <begin position="269"/>
        <end position="290"/>
    </location>
</feature>
<gene>
    <name evidence="2" type="ORF">OJAV_G00197040</name>
</gene>
<dbReference type="PANTHER" id="PTHR33802:SF3">
    <property type="match status" value="1"/>
</dbReference>
<dbReference type="PANTHER" id="PTHR33802">
    <property type="entry name" value="SI:CH211-161H7.5-RELATED"/>
    <property type="match status" value="1"/>
</dbReference>